<evidence type="ECO:0000313" key="1">
    <source>
        <dbReference type="EMBL" id="QGH49064.1"/>
    </source>
</evidence>
<name>A0AAP9GFJ9_9VIBR</name>
<evidence type="ECO:0000313" key="2">
    <source>
        <dbReference type="Proteomes" id="UP000390336"/>
    </source>
</evidence>
<proteinExistence type="predicted"/>
<gene>
    <name evidence="1" type="ORF">APZ19_18175</name>
</gene>
<protein>
    <submittedName>
        <fullName evidence="1">Uncharacterized protein</fullName>
    </submittedName>
</protein>
<dbReference type="RefSeq" id="WP_153286216.1">
    <property type="nucleotide sequence ID" value="NZ_CP033138.1"/>
</dbReference>
<reference evidence="1 2" key="1">
    <citation type="journal article" date="2015" name="Genome Announc.">
        <title>Draft Genome Sequence of Vibrio owensii Strain SH-14, Which Causes Shrimp Acute Hepatopancreatic Necrosis Disease.</title>
        <authorList>
            <person name="Liu L."/>
            <person name="Xiao J."/>
            <person name="Xia X."/>
            <person name="Pan Y."/>
            <person name="Yan S."/>
            <person name="Wang Y."/>
        </authorList>
    </citation>
    <scope>NUCLEOTIDE SEQUENCE [LARGE SCALE GENOMIC DNA]</scope>
    <source>
        <strain evidence="1 2">SH14</strain>
    </source>
</reference>
<sequence length="55" mass="6193">MTMRKYYVTEGDTTSKKEKIAYPKLALCDQCVGSYVVISEGERTYEECAKCGAED</sequence>
<dbReference type="EMBL" id="CP045860">
    <property type="protein sequence ID" value="QGH49064.1"/>
    <property type="molecule type" value="Genomic_DNA"/>
</dbReference>
<organism evidence="1 2">
    <name type="scientific">Vibrio owensii</name>
    <dbReference type="NCBI Taxonomy" id="696485"/>
    <lineage>
        <taxon>Bacteria</taxon>
        <taxon>Pseudomonadati</taxon>
        <taxon>Pseudomonadota</taxon>
        <taxon>Gammaproteobacteria</taxon>
        <taxon>Vibrionales</taxon>
        <taxon>Vibrionaceae</taxon>
        <taxon>Vibrio</taxon>
    </lineage>
</organism>
<dbReference type="Proteomes" id="UP000390336">
    <property type="component" value="Chromosome 2"/>
</dbReference>
<accession>A0AAP9GFJ9</accession>
<dbReference type="AlphaFoldDB" id="A0AAP9GFJ9"/>